<comment type="caution">
    <text evidence="2">The sequence shown here is derived from an EMBL/GenBank/DDBJ whole genome shotgun (WGS) entry which is preliminary data.</text>
</comment>
<organism evidence="2 3">
    <name type="scientific">Paramecium primaurelia</name>
    <dbReference type="NCBI Taxonomy" id="5886"/>
    <lineage>
        <taxon>Eukaryota</taxon>
        <taxon>Sar</taxon>
        <taxon>Alveolata</taxon>
        <taxon>Ciliophora</taxon>
        <taxon>Intramacronucleata</taxon>
        <taxon>Oligohymenophorea</taxon>
        <taxon>Peniculida</taxon>
        <taxon>Parameciidae</taxon>
        <taxon>Paramecium</taxon>
    </lineage>
</organism>
<dbReference type="OMA" id="FNQQHLE"/>
<keyword evidence="3" id="KW-1185">Reference proteome</keyword>
<dbReference type="Proteomes" id="UP000688137">
    <property type="component" value="Unassembled WGS sequence"/>
</dbReference>
<accession>A0A8S1KWS3</accession>
<dbReference type="AlphaFoldDB" id="A0A8S1KWS3"/>
<reference evidence="2" key="1">
    <citation type="submission" date="2021-01" db="EMBL/GenBank/DDBJ databases">
        <authorList>
            <consortium name="Genoscope - CEA"/>
            <person name="William W."/>
        </authorList>
    </citation>
    <scope>NUCLEOTIDE SEQUENCE</scope>
</reference>
<feature type="region of interest" description="Disordered" evidence="1">
    <location>
        <begin position="308"/>
        <end position="330"/>
    </location>
</feature>
<name>A0A8S1KWS3_PARPR</name>
<protein>
    <submittedName>
        <fullName evidence="2">Uncharacterized protein</fullName>
    </submittedName>
</protein>
<dbReference type="EMBL" id="CAJJDM010000021">
    <property type="protein sequence ID" value="CAD8055464.1"/>
    <property type="molecule type" value="Genomic_DNA"/>
</dbReference>
<feature type="compositionally biased region" description="Low complexity" evidence="1">
    <location>
        <begin position="310"/>
        <end position="324"/>
    </location>
</feature>
<sequence length="360" mass="41819">MQQLQNCLLDKDMILQSDGTLYIGSFNQQHLEGYSLVINPDGSYYYGYFKRSKPKDVGVYKLKNSCLKIMWGDDDTIKNVEDIENVGFIQKIIPFKNNCYGNKLLIRINPISYGMAKNQKYDGFTVMHYKNGDIYYGNVYKGKQNGEGIHFNNYLQEWYWNKYSHGKLMSHQLYGKNLVPRELISKLFNKLNLKPQQVSMVSLSNIQQLIINQLLINSEQNHLSLASTIQSAHPAHRDNLSQILIDSEDINQNDELEILQDSQIISNDQELQIYNQNDQQEEIEAKLSKCQTEEALLKIEKQRQNKFLTQPSQSKSPKNNKQQQHTPLNKMLSTPKITIFKRSVSPVFTTIRHLFSVIRI</sequence>
<evidence type="ECO:0000313" key="3">
    <source>
        <dbReference type="Proteomes" id="UP000688137"/>
    </source>
</evidence>
<gene>
    <name evidence="2" type="ORF">PPRIM_AZ9-3.1.T0230192</name>
</gene>
<proteinExistence type="predicted"/>
<evidence type="ECO:0000313" key="2">
    <source>
        <dbReference type="EMBL" id="CAD8055464.1"/>
    </source>
</evidence>
<evidence type="ECO:0000256" key="1">
    <source>
        <dbReference type="SAM" id="MobiDB-lite"/>
    </source>
</evidence>